<reference evidence="2 4" key="1">
    <citation type="submission" date="2015-09" db="EMBL/GenBank/DDBJ databases">
        <authorList>
            <consortium name="Swine Surveillance"/>
        </authorList>
    </citation>
    <scope>NUCLEOTIDE SEQUENCE [LARGE SCALE GENOMIC DNA]</scope>
    <source>
        <strain evidence="2 4">CECT 4292</strain>
    </source>
</reference>
<sequence>MISAIDTSFQPASQIARQMKCLVAGVMLASGLVWTSPAVAADVSQLPPGLQAKVDLAARACTSFNDGQFDIAWGAVERVDLDGDLQRDWVLNESGFACSSAASLYCGTGGCMSHFLIEEEVQSLLNQGWTVVDFGRQRVVVADIHGSNCDGINPTPCVTASVWDADAKTWRSSAGDWE</sequence>
<gene>
    <name evidence="2" type="ORF">RUA4292_00841</name>
    <name evidence="3" type="ORF">RUA4292_03859</name>
</gene>
<keyword evidence="1" id="KW-0732">Signal</keyword>
<dbReference type="OrthoDB" id="6088067at2"/>
<organism evidence="2 4">
    <name type="scientific">Ruegeria atlantica</name>
    <dbReference type="NCBI Taxonomy" id="81569"/>
    <lineage>
        <taxon>Bacteria</taxon>
        <taxon>Pseudomonadati</taxon>
        <taxon>Pseudomonadota</taxon>
        <taxon>Alphaproteobacteria</taxon>
        <taxon>Rhodobacterales</taxon>
        <taxon>Roseobacteraceae</taxon>
        <taxon>Ruegeria</taxon>
    </lineage>
</organism>
<evidence type="ECO:0000313" key="2">
    <source>
        <dbReference type="EMBL" id="CUH46675.1"/>
    </source>
</evidence>
<dbReference type="Proteomes" id="UP000050783">
    <property type="component" value="Unassembled WGS sequence"/>
</dbReference>
<proteinExistence type="predicted"/>
<dbReference type="EMBL" id="CYPU01000071">
    <property type="protein sequence ID" value="CUH49662.1"/>
    <property type="molecule type" value="Genomic_DNA"/>
</dbReference>
<accession>A0A0P1EB29</accession>
<evidence type="ECO:0000313" key="4">
    <source>
        <dbReference type="Proteomes" id="UP000050783"/>
    </source>
</evidence>
<evidence type="ECO:0000313" key="3">
    <source>
        <dbReference type="EMBL" id="CUH49662.1"/>
    </source>
</evidence>
<dbReference type="EMBL" id="CYPU01000016">
    <property type="protein sequence ID" value="CUH46675.1"/>
    <property type="molecule type" value="Genomic_DNA"/>
</dbReference>
<evidence type="ECO:0000256" key="1">
    <source>
        <dbReference type="SAM" id="SignalP"/>
    </source>
</evidence>
<name>A0A0P1EB29_9RHOB</name>
<feature type="signal peptide" evidence="1">
    <location>
        <begin position="1"/>
        <end position="40"/>
    </location>
</feature>
<protein>
    <submittedName>
        <fullName evidence="2">Uncharacterized protein</fullName>
    </submittedName>
</protein>
<dbReference type="AlphaFoldDB" id="A0A0P1EB29"/>
<feature type="chain" id="PRO_5007421361" evidence="1">
    <location>
        <begin position="41"/>
        <end position="178"/>
    </location>
</feature>